<evidence type="ECO:0000313" key="2">
    <source>
        <dbReference type="EMBL" id="OHA85763.1"/>
    </source>
</evidence>
<dbReference type="EMBL" id="MHUZ01000018">
    <property type="protein sequence ID" value="OHA85763.1"/>
    <property type="molecule type" value="Genomic_DNA"/>
</dbReference>
<name>A0A1G2SL09_9BACT</name>
<dbReference type="Proteomes" id="UP000178168">
    <property type="component" value="Unassembled WGS sequence"/>
</dbReference>
<evidence type="ECO:0000313" key="3">
    <source>
        <dbReference type="Proteomes" id="UP000178168"/>
    </source>
</evidence>
<feature type="transmembrane region" description="Helical" evidence="1">
    <location>
        <begin position="31"/>
        <end position="52"/>
    </location>
</feature>
<comment type="caution">
    <text evidence="2">The sequence shown here is derived from an EMBL/GenBank/DDBJ whole genome shotgun (WGS) entry which is preliminary data.</text>
</comment>
<keyword evidence="1" id="KW-0812">Transmembrane</keyword>
<reference evidence="2 3" key="1">
    <citation type="journal article" date="2016" name="Nat. Commun.">
        <title>Thousands of microbial genomes shed light on interconnected biogeochemical processes in an aquifer system.</title>
        <authorList>
            <person name="Anantharaman K."/>
            <person name="Brown C.T."/>
            <person name="Hug L.A."/>
            <person name="Sharon I."/>
            <person name="Castelle C.J."/>
            <person name="Probst A.J."/>
            <person name="Thomas B.C."/>
            <person name="Singh A."/>
            <person name="Wilkins M.J."/>
            <person name="Karaoz U."/>
            <person name="Brodie E.L."/>
            <person name="Williams K.H."/>
            <person name="Hubbard S.S."/>
            <person name="Banfield J.F."/>
        </authorList>
    </citation>
    <scope>NUCLEOTIDE SEQUENCE [LARGE SCALE GENOMIC DNA]</scope>
</reference>
<protein>
    <submittedName>
        <fullName evidence="2">Uncharacterized protein</fullName>
    </submittedName>
</protein>
<dbReference type="STRING" id="1802730.A2591_02760"/>
<sequence length="88" mass="9488">MHGFYIANIALIVVISIALVTYTTFVAKGTFAYFVGLMAILVTMSWSMGYVTDVQVAHDSAKEQEAVAEVYAPGTGPVNPPNGPRYPF</sequence>
<gene>
    <name evidence="2" type="ORF">A2591_02760</name>
</gene>
<accession>A0A1G2SL09</accession>
<keyword evidence="1" id="KW-0472">Membrane</keyword>
<evidence type="ECO:0000256" key="1">
    <source>
        <dbReference type="SAM" id="Phobius"/>
    </source>
</evidence>
<proteinExistence type="predicted"/>
<keyword evidence="1" id="KW-1133">Transmembrane helix</keyword>
<organism evidence="2 3">
    <name type="scientific">Candidatus Yonathbacteria bacterium RIFOXYD1_FULL_52_36</name>
    <dbReference type="NCBI Taxonomy" id="1802730"/>
    <lineage>
        <taxon>Bacteria</taxon>
        <taxon>Candidatus Yonathiibacteriota</taxon>
    </lineage>
</organism>
<feature type="transmembrane region" description="Helical" evidence="1">
    <location>
        <begin position="5"/>
        <end position="25"/>
    </location>
</feature>
<dbReference type="AlphaFoldDB" id="A0A1G2SL09"/>